<comment type="caution">
    <text evidence="2">The sequence shown here is derived from an EMBL/GenBank/DDBJ whole genome shotgun (WGS) entry which is preliminary data.</text>
</comment>
<accession>A0AAV9VER5</accession>
<dbReference type="Proteomes" id="UP001375240">
    <property type="component" value="Unassembled WGS sequence"/>
</dbReference>
<keyword evidence="3" id="KW-1185">Reference proteome</keyword>
<gene>
    <name evidence="2" type="ORF">TWF696_001162</name>
</gene>
<dbReference type="InterPro" id="IPR054722">
    <property type="entry name" value="PolX-like_BBD"/>
</dbReference>
<dbReference type="PANTHER" id="PTHR40628">
    <property type="entry name" value="CHROMO DOMAIN-CONTAINING PROTEIN"/>
    <property type="match status" value="1"/>
</dbReference>
<proteinExistence type="predicted"/>
<sequence>MASNSPQSTKPLMISIEENSKTYQDLSVGDIGPPTSDADKVVEQGKEEPLFGTDTSSEDHTLPTGAAYHVDWVFGTGSNTNVANHRNWFKQYKSFAPVQMGGFNIVGAGTVELPVVTNKGISTLTLSNVVHATNAICNIWNAPDGMAWMITPNRDQDCELYLDATGDHWAIIDHPHLFRLRLAGQTREQTSLSPYMSYMIAARLLPEEKWILESLMQGAESVS</sequence>
<dbReference type="AlphaFoldDB" id="A0AAV9VER5"/>
<evidence type="ECO:0000259" key="1">
    <source>
        <dbReference type="Pfam" id="PF22936"/>
    </source>
</evidence>
<protein>
    <recommendedName>
        <fullName evidence="1">Retrovirus-related Pol polyprotein from transposon TNT 1-94-like beta-barrel domain-containing protein</fullName>
    </recommendedName>
</protein>
<dbReference type="EMBL" id="JAVHNQ010000001">
    <property type="protein sequence ID" value="KAK6360043.1"/>
    <property type="molecule type" value="Genomic_DNA"/>
</dbReference>
<dbReference type="PANTHER" id="PTHR40628:SF1">
    <property type="entry name" value="CHROMO DOMAIN-CONTAINING PROTEIN"/>
    <property type="match status" value="1"/>
</dbReference>
<evidence type="ECO:0000313" key="3">
    <source>
        <dbReference type="Proteomes" id="UP001375240"/>
    </source>
</evidence>
<organism evidence="2 3">
    <name type="scientific">Orbilia brochopaga</name>
    <dbReference type="NCBI Taxonomy" id="3140254"/>
    <lineage>
        <taxon>Eukaryota</taxon>
        <taxon>Fungi</taxon>
        <taxon>Dikarya</taxon>
        <taxon>Ascomycota</taxon>
        <taxon>Pezizomycotina</taxon>
        <taxon>Orbiliomycetes</taxon>
        <taxon>Orbiliales</taxon>
        <taxon>Orbiliaceae</taxon>
        <taxon>Orbilia</taxon>
    </lineage>
</organism>
<evidence type="ECO:0000313" key="2">
    <source>
        <dbReference type="EMBL" id="KAK6360043.1"/>
    </source>
</evidence>
<name>A0AAV9VER5_9PEZI</name>
<reference evidence="2 3" key="1">
    <citation type="submission" date="2019-10" db="EMBL/GenBank/DDBJ databases">
        <authorList>
            <person name="Palmer J.M."/>
        </authorList>
    </citation>
    <scope>NUCLEOTIDE SEQUENCE [LARGE SCALE GENOMIC DNA]</scope>
    <source>
        <strain evidence="2 3">TWF696</strain>
    </source>
</reference>
<dbReference type="Pfam" id="PF22936">
    <property type="entry name" value="Pol_BBD"/>
    <property type="match status" value="1"/>
</dbReference>
<feature type="domain" description="Retrovirus-related Pol polyprotein from transposon TNT 1-94-like beta-barrel" evidence="1">
    <location>
        <begin position="72"/>
        <end position="139"/>
    </location>
</feature>